<dbReference type="AlphaFoldDB" id="G9XKM2"/>
<dbReference type="EMBL" id="AFZX01000033">
    <property type="protein sequence ID" value="EHL07816.1"/>
    <property type="molecule type" value="Genomic_DNA"/>
</dbReference>
<name>G9XKM2_DESHA</name>
<comment type="caution">
    <text evidence="1">The sequence shown here is derived from an EMBL/GenBank/DDBJ whole genome shotgun (WGS) entry which is preliminary data.</text>
</comment>
<dbReference type="PATRIC" id="fig|537010.4.peg.1398"/>
<organism evidence="1 2">
    <name type="scientific">Desulfitobacterium hafniense DP7</name>
    <dbReference type="NCBI Taxonomy" id="537010"/>
    <lineage>
        <taxon>Bacteria</taxon>
        <taxon>Bacillati</taxon>
        <taxon>Bacillota</taxon>
        <taxon>Clostridia</taxon>
        <taxon>Eubacteriales</taxon>
        <taxon>Desulfitobacteriaceae</taxon>
        <taxon>Desulfitobacterium</taxon>
    </lineage>
</organism>
<dbReference type="HOGENOM" id="CLU_3042705_0_0_9"/>
<proteinExistence type="predicted"/>
<reference evidence="1 2" key="1">
    <citation type="submission" date="2011-08" db="EMBL/GenBank/DDBJ databases">
        <authorList>
            <person name="Weinstock G."/>
            <person name="Sodergren E."/>
            <person name="Clifton S."/>
            <person name="Fulton L."/>
            <person name="Fulton B."/>
            <person name="Courtney L."/>
            <person name="Fronick C."/>
            <person name="Harrison M."/>
            <person name="Strong C."/>
            <person name="Farmer C."/>
            <person name="Delahaunty K."/>
            <person name="Markovic C."/>
            <person name="Hall O."/>
            <person name="Minx P."/>
            <person name="Tomlinson C."/>
            <person name="Mitreva M."/>
            <person name="Hou S."/>
            <person name="Chen J."/>
            <person name="Wollam A."/>
            <person name="Pepin K.H."/>
            <person name="Johnson M."/>
            <person name="Bhonagiri V."/>
            <person name="Zhang X."/>
            <person name="Suruliraj S."/>
            <person name="Warren W."/>
            <person name="Chinwalla A."/>
            <person name="Mardis E.R."/>
            <person name="Wilson R.K."/>
        </authorList>
    </citation>
    <scope>NUCLEOTIDE SEQUENCE [LARGE SCALE GENOMIC DNA]</scope>
    <source>
        <strain evidence="1 2">DP7</strain>
    </source>
</reference>
<protein>
    <submittedName>
        <fullName evidence="1">Uncharacterized protein</fullName>
    </submittedName>
</protein>
<sequence>MMKGGTFTISINSVLTTESSAHAENSPEDLQHSAGSFDPIEAAGCLVFTIDFNY</sequence>
<gene>
    <name evidence="1" type="ORF">HMPREF0322_01505</name>
</gene>
<evidence type="ECO:0000313" key="2">
    <source>
        <dbReference type="Proteomes" id="UP000004416"/>
    </source>
</evidence>
<evidence type="ECO:0000313" key="1">
    <source>
        <dbReference type="EMBL" id="EHL07816.1"/>
    </source>
</evidence>
<accession>G9XKM2</accession>
<dbReference type="Proteomes" id="UP000004416">
    <property type="component" value="Unassembled WGS sequence"/>
</dbReference>